<dbReference type="EMBL" id="BAHD01000052">
    <property type="protein sequence ID" value="GAB96912.1"/>
    <property type="molecule type" value="Genomic_DNA"/>
</dbReference>
<feature type="region of interest" description="Disordered" evidence="1">
    <location>
        <begin position="1"/>
        <end position="61"/>
    </location>
</feature>
<name>K6WXU7_9MICO</name>
<keyword evidence="2" id="KW-0812">Transmembrane</keyword>
<sequence>MFGRKKDQQPPIEQTPEPENRPGAKNRPTPTRREAQAARQRPIVPADRKAAAQESKAKQRAARMQQREAMYRGEEWALPMRDRGKERGFIRDVLDARRSFAEFLLPIMLIGLPISLIPNPRAILIGYILVYGAVLLTVIDTFVMWQGVKRRVQEKFGRPPGKGALWYSISRSMQIRPGRIPRPRVKRGEYPS</sequence>
<accession>K6WXU7</accession>
<organism evidence="3 4">
    <name type="scientific">Kineosphaera limosa NBRC 100340</name>
    <dbReference type="NCBI Taxonomy" id="1184609"/>
    <lineage>
        <taxon>Bacteria</taxon>
        <taxon>Bacillati</taxon>
        <taxon>Actinomycetota</taxon>
        <taxon>Actinomycetes</taxon>
        <taxon>Micrococcales</taxon>
        <taxon>Dermatophilaceae</taxon>
        <taxon>Kineosphaera</taxon>
    </lineage>
</organism>
<protein>
    <recommendedName>
        <fullName evidence="5">DUF3043 domain-containing protein</fullName>
    </recommendedName>
</protein>
<reference evidence="3 4" key="1">
    <citation type="submission" date="2012-08" db="EMBL/GenBank/DDBJ databases">
        <title>Whole genome shotgun sequence of Kineosphaera limosa NBRC 100340.</title>
        <authorList>
            <person name="Yoshida I."/>
            <person name="Isaki S."/>
            <person name="Hosoyama A."/>
            <person name="Tsuchikane K."/>
            <person name="Katsumata H."/>
            <person name="Ando Y."/>
            <person name="Ohji S."/>
            <person name="Hamada M."/>
            <person name="Tamura T."/>
            <person name="Yamazoe A."/>
            <person name="Yamazaki S."/>
            <person name="Fujita N."/>
        </authorList>
    </citation>
    <scope>NUCLEOTIDE SEQUENCE [LARGE SCALE GENOMIC DNA]</scope>
    <source>
        <strain evidence="3 4">NBRC 100340</strain>
    </source>
</reference>
<dbReference type="AlphaFoldDB" id="K6WXU7"/>
<dbReference type="STRING" id="1184609.KILIM_052_00100"/>
<feature type="transmembrane region" description="Helical" evidence="2">
    <location>
        <begin position="124"/>
        <end position="145"/>
    </location>
</feature>
<dbReference type="Proteomes" id="UP000008366">
    <property type="component" value="Unassembled WGS sequence"/>
</dbReference>
<evidence type="ECO:0000313" key="4">
    <source>
        <dbReference type="Proteomes" id="UP000008366"/>
    </source>
</evidence>
<dbReference type="eggNOG" id="ENOG5031D67">
    <property type="taxonomic scope" value="Bacteria"/>
</dbReference>
<proteinExistence type="predicted"/>
<keyword evidence="4" id="KW-1185">Reference proteome</keyword>
<gene>
    <name evidence="3" type="ORF">KILIM_052_00100</name>
</gene>
<comment type="caution">
    <text evidence="3">The sequence shown here is derived from an EMBL/GenBank/DDBJ whole genome shotgun (WGS) entry which is preliminary data.</text>
</comment>
<keyword evidence="2" id="KW-1133">Transmembrane helix</keyword>
<evidence type="ECO:0000256" key="1">
    <source>
        <dbReference type="SAM" id="MobiDB-lite"/>
    </source>
</evidence>
<evidence type="ECO:0000313" key="3">
    <source>
        <dbReference type="EMBL" id="GAB96912.1"/>
    </source>
</evidence>
<evidence type="ECO:0008006" key="5">
    <source>
        <dbReference type="Google" id="ProtNLM"/>
    </source>
</evidence>
<feature type="transmembrane region" description="Helical" evidence="2">
    <location>
        <begin position="100"/>
        <end position="118"/>
    </location>
</feature>
<evidence type="ECO:0000256" key="2">
    <source>
        <dbReference type="SAM" id="Phobius"/>
    </source>
</evidence>
<dbReference type="InterPro" id="IPR021403">
    <property type="entry name" value="DUF3043"/>
</dbReference>
<dbReference type="RefSeq" id="WP_006593444.1">
    <property type="nucleotide sequence ID" value="NZ_BAHD01000052.1"/>
</dbReference>
<keyword evidence="2" id="KW-0472">Membrane</keyword>
<dbReference type="Pfam" id="PF11241">
    <property type="entry name" value="DUF3043"/>
    <property type="match status" value="1"/>
</dbReference>
<feature type="compositionally biased region" description="Basic and acidic residues" evidence="1">
    <location>
        <begin position="46"/>
        <end position="57"/>
    </location>
</feature>